<keyword evidence="11 13" id="KW-1006">Bacterial flagellum protein export</keyword>
<gene>
    <name evidence="13" type="primary">flhB</name>
    <name evidence="15" type="ordered locus">Trebr_1140</name>
</gene>
<dbReference type="eggNOG" id="COG1377">
    <property type="taxonomic scope" value="Bacteria"/>
</dbReference>
<dbReference type="STRING" id="906968.Trebr_1140"/>
<keyword evidence="6 13" id="KW-0812">Transmembrane</keyword>
<dbReference type="GO" id="GO:0009306">
    <property type="term" value="P:protein secretion"/>
    <property type="evidence" value="ECO:0007669"/>
    <property type="project" value="InterPro"/>
</dbReference>
<proteinExistence type="inferred from homology"/>
<dbReference type="InterPro" id="IPR029025">
    <property type="entry name" value="T3SS_substrate_exporter_C"/>
</dbReference>
<comment type="similarity">
    <text evidence="2 13">Belongs to the type III secretion exporter family.</text>
</comment>
<dbReference type="Gene3D" id="3.40.1690.10">
    <property type="entry name" value="secretion proteins EscU"/>
    <property type="match status" value="1"/>
</dbReference>
<sequence>MIQPPNGTAAAAVPNLFPVIDLQWFASAEDEGRTEQPSETKLRKAREEGRIPKSQELSGALVLLFPVLALIMLAPWLFTGFIKILRFYFDRCVSVELNDPALAAEFFSAVIRMVLPVSLTALVAGIAANVIQNRGFLFTTKPIEPKFSKILPHFGEYFKKTLFSFEGAFNIVKSLLKVTVIFAAAYILVKNDLPKLLSLMDVSLWTGVAYIAGMTAKLLVIAAVIFIVIAIPDYLVQRRQFMESMKMSKQEVKEEFKEMEGDPLVKSRIRQYMHQMLSQNMPANVAKSDVVITNPTHYAVAIEYDSSVMQGPMVTAKGVDSLARRIKDIARENAVPIVENRPLARALYAEAEIGEIVPENYYQALAVILANVYNMKGK</sequence>
<evidence type="ECO:0000256" key="14">
    <source>
        <dbReference type="SAM" id="MobiDB-lite"/>
    </source>
</evidence>
<feature type="transmembrane region" description="Helical" evidence="13">
    <location>
        <begin position="109"/>
        <end position="131"/>
    </location>
</feature>
<keyword evidence="9 13" id="KW-1133">Transmembrane helix</keyword>
<dbReference type="RefSeq" id="WP_013758275.1">
    <property type="nucleotide sequence ID" value="NC_015500.1"/>
</dbReference>
<dbReference type="MEROPS" id="N06.A01"/>
<dbReference type="PANTHER" id="PTHR30531:SF12">
    <property type="entry name" value="FLAGELLAR BIOSYNTHETIC PROTEIN FLHB"/>
    <property type="match status" value="1"/>
</dbReference>
<dbReference type="PRINTS" id="PR00950">
    <property type="entry name" value="TYPE3IMSPROT"/>
</dbReference>
<feature type="transmembrane region" description="Helical" evidence="13">
    <location>
        <begin position="209"/>
        <end position="236"/>
    </location>
</feature>
<dbReference type="GO" id="GO:0005886">
    <property type="term" value="C:plasma membrane"/>
    <property type="evidence" value="ECO:0007669"/>
    <property type="project" value="UniProtKB-SubCell"/>
</dbReference>
<dbReference type="Pfam" id="PF01312">
    <property type="entry name" value="Bac_export_2"/>
    <property type="match status" value="1"/>
</dbReference>
<evidence type="ECO:0000256" key="6">
    <source>
        <dbReference type="ARBA" id="ARBA00022692"/>
    </source>
</evidence>
<dbReference type="PANTHER" id="PTHR30531">
    <property type="entry name" value="FLAGELLAR BIOSYNTHETIC PROTEIN FLHB"/>
    <property type="match status" value="1"/>
</dbReference>
<dbReference type="Proteomes" id="UP000006546">
    <property type="component" value="Chromosome"/>
</dbReference>
<dbReference type="AlphaFoldDB" id="F4LKX1"/>
<keyword evidence="15" id="KW-0969">Cilium</keyword>
<evidence type="ECO:0000256" key="8">
    <source>
        <dbReference type="ARBA" id="ARBA00022927"/>
    </source>
</evidence>
<evidence type="ECO:0000313" key="15">
    <source>
        <dbReference type="EMBL" id="AEE16568.1"/>
    </source>
</evidence>
<dbReference type="InterPro" id="IPR006136">
    <property type="entry name" value="FlhB"/>
</dbReference>
<comment type="subcellular location">
    <subcellularLocation>
        <location evidence="1">Cell membrane</location>
        <topology evidence="1">Multi-pass membrane protein</topology>
    </subcellularLocation>
</comment>
<keyword evidence="8 13" id="KW-0653">Protein transport</keyword>
<keyword evidence="5 13" id="KW-1003">Cell membrane</keyword>
<name>F4LKX1_TREBD</name>
<reference evidence="16" key="1">
    <citation type="submission" date="2011-04" db="EMBL/GenBank/DDBJ databases">
        <title>The complete genome of Treponema brennaborense DSM 12168.</title>
        <authorList>
            <person name="Lucas S."/>
            <person name="Han J."/>
            <person name="Lapidus A."/>
            <person name="Bruce D."/>
            <person name="Goodwin L."/>
            <person name="Pitluck S."/>
            <person name="Peters L."/>
            <person name="Kyrpides N."/>
            <person name="Mavromatis K."/>
            <person name="Ivanova N."/>
            <person name="Mikhailova N."/>
            <person name="Pagani I."/>
            <person name="Teshima H."/>
            <person name="Detter J.C."/>
            <person name="Tapia R."/>
            <person name="Han C."/>
            <person name="Land M."/>
            <person name="Hauser L."/>
            <person name="Markowitz V."/>
            <person name="Cheng J.-F."/>
            <person name="Hugenholtz P."/>
            <person name="Woyke T."/>
            <person name="Wu D."/>
            <person name="Gronow S."/>
            <person name="Wellnitz S."/>
            <person name="Brambilla E."/>
            <person name="Klenk H.-P."/>
            <person name="Eisen J.A."/>
        </authorList>
    </citation>
    <scope>NUCLEOTIDE SEQUENCE [LARGE SCALE GENOMIC DNA]</scope>
    <source>
        <strain evidence="16">DSM 12168 / CIP 105900 / DD5/3</strain>
    </source>
</reference>
<comment type="function">
    <text evidence="12 13">Required for formation of the rod structure in the basal body of the flagellar apparatus. Together with FliI and FliH, may constitute the export apparatus of flagellin.</text>
</comment>
<evidence type="ECO:0000256" key="1">
    <source>
        <dbReference type="ARBA" id="ARBA00004651"/>
    </source>
</evidence>
<evidence type="ECO:0000256" key="5">
    <source>
        <dbReference type="ARBA" id="ARBA00022475"/>
    </source>
</evidence>
<dbReference type="NCBIfam" id="TIGR00328">
    <property type="entry name" value="flhB"/>
    <property type="match status" value="1"/>
</dbReference>
<evidence type="ECO:0000256" key="3">
    <source>
        <dbReference type="ARBA" id="ARBA00021622"/>
    </source>
</evidence>
<dbReference type="EMBL" id="CP002696">
    <property type="protein sequence ID" value="AEE16568.1"/>
    <property type="molecule type" value="Genomic_DNA"/>
</dbReference>
<feature type="region of interest" description="Disordered" evidence="14">
    <location>
        <begin position="28"/>
        <end position="48"/>
    </location>
</feature>
<feature type="compositionally biased region" description="Basic and acidic residues" evidence="14">
    <location>
        <begin position="30"/>
        <end position="48"/>
    </location>
</feature>
<evidence type="ECO:0000256" key="4">
    <source>
        <dbReference type="ARBA" id="ARBA00022448"/>
    </source>
</evidence>
<evidence type="ECO:0000256" key="13">
    <source>
        <dbReference type="RuleBase" id="RU364091"/>
    </source>
</evidence>
<dbReference type="HOGENOM" id="CLU_041013_1_2_12"/>
<accession>F4LKX1</accession>
<keyword evidence="7 13" id="KW-1005">Bacterial flagellum biogenesis</keyword>
<evidence type="ECO:0000256" key="12">
    <source>
        <dbReference type="ARBA" id="ARBA00025078"/>
    </source>
</evidence>
<evidence type="ECO:0000313" key="16">
    <source>
        <dbReference type="Proteomes" id="UP000006546"/>
    </source>
</evidence>
<evidence type="ECO:0000256" key="9">
    <source>
        <dbReference type="ARBA" id="ARBA00022989"/>
    </source>
</evidence>
<feature type="transmembrane region" description="Helical" evidence="13">
    <location>
        <begin position="168"/>
        <end position="189"/>
    </location>
</feature>
<evidence type="ECO:0000256" key="11">
    <source>
        <dbReference type="ARBA" id="ARBA00023225"/>
    </source>
</evidence>
<evidence type="ECO:0000256" key="10">
    <source>
        <dbReference type="ARBA" id="ARBA00023136"/>
    </source>
</evidence>
<keyword evidence="15" id="KW-0282">Flagellum</keyword>
<keyword evidence="15" id="KW-0966">Cell projection</keyword>
<dbReference type="SUPFAM" id="SSF160544">
    <property type="entry name" value="EscU C-terminal domain-like"/>
    <property type="match status" value="1"/>
</dbReference>
<dbReference type="GO" id="GO:0044780">
    <property type="term" value="P:bacterial-type flagellum assembly"/>
    <property type="evidence" value="ECO:0007669"/>
    <property type="project" value="InterPro"/>
</dbReference>
<protein>
    <recommendedName>
        <fullName evidence="3 13">Flagellar biosynthetic protein FlhB</fullName>
    </recommendedName>
</protein>
<dbReference type="Gene3D" id="6.10.250.2080">
    <property type="match status" value="1"/>
</dbReference>
<keyword evidence="4 13" id="KW-0813">Transport</keyword>
<keyword evidence="10 13" id="KW-0472">Membrane</keyword>
<evidence type="ECO:0000256" key="7">
    <source>
        <dbReference type="ARBA" id="ARBA00022795"/>
    </source>
</evidence>
<evidence type="ECO:0000256" key="2">
    <source>
        <dbReference type="ARBA" id="ARBA00010690"/>
    </source>
</evidence>
<dbReference type="KEGG" id="tbe:Trebr_1140"/>
<feature type="transmembrane region" description="Helical" evidence="13">
    <location>
        <begin position="60"/>
        <end position="89"/>
    </location>
</feature>
<keyword evidence="16" id="KW-1185">Reference proteome</keyword>
<dbReference type="InterPro" id="IPR006135">
    <property type="entry name" value="T3SS_substrate_exporter"/>
</dbReference>
<organism evidence="15 16">
    <name type="scientific">Treponema brennaborense (strain DSM 12168 / CIP 105900 / DD5/3)</name>
    <dbReference type="NCBI Taxonomy" id="906968"/>
    <lineage>
        <taxon>Bacteria</taxon>
        <taxon>Pseudomonadati</taxon>
        <taxon>Spirochaetota</taxon>
        <taxon>Spirochaetia</taxon>
        <taxon>Spirochaetales</taxon>
        <taxon>Treponemataceae</taxon>
        <taxon>Treponema</taxon>
    </lineage>
</organism>